<dbReference type="PANTHER" id="PTHR30146">
    <property type="entry name" value="LACI-RELATED TRANSCRIPTIONAL REPRESSOR"/>
    <property type="match status" value="1"/>
</dbReference>
<protein>
    <submittedName>
        <fullName evidence="6">LacI family DNA-binding transcriptional regulator</fullName>
    </submittedName>
</protein>
<evidence type="ECO:0000256" key="1">
    <source>
        <dbReference type="ARBA" id="ARBA00022491"/>
    </source>
</evidence>
<evidence type="ECO:0000313" key="7">
    <source>
        <dbReference type="Proteomes" id="UP001589867"/>
    </source>
</evidence>
<dbReference type="Gene3D" id="3.40.50.2300">
    <property type="match status" value="2"/>
</dbReference>
<dbReference type="Gene3D" id="1.10.260.40">
    <property type="entry name" value="lambda repressor-like DNA-binding domains"/>
    <property type="match status" value="1"/>
</dbReference>
<accession>A0ABV6M5W0</accession>
<dbReference type="GO" id="GO:0003677">
    <property type="term" value="F:DNA binding"/>
    <property type="evidence" value="ECO:0007669"/>
    <property type="project" value="UniProtKB-KW"/>
</dbReference>
<keyword evidence="7" id="KW-1185">Reference proteome</keyword>
<reference evidence="6 7" key="1">
    <citation type="submission" date="2024-09" db="EMBL/GenBank/DDBJ databases">
        <authorList>
            <person name="Sun Q."/>
            <person name="Mori K."/>
        </authorList>
    </citation>
    <scope>NUCLEOTIDE SEQUENCE [LARGE SCALE GENOMIC DNA]</scope>
    <source>
        <strain evidence="6 7">TBRC 3947</strain>
    </source>
</reference>
<dbReference type="SUPFAM" id="SSF47413">
    <property type="entry name" value="lambda repressor-like DNA-binding domains"/>
    <property type="match status" value="1"/>
</dbReference>
<dbReference type="InterPro" id="IPR046335">
    <property type="entry name" value="LacI/GalR-like_sensor"/>
</dbReference>
<feature type="domain" description="HTH lacI-type" evidence="5">
    <location>
        <begin position="2"/>
        <end position="55"/>
    </location>
</feature>
<keyword evidence="4" id="KW-0804">Transcription</keyword>
<dbReference type="PRINTS" id="PR00036">
    <property type="entry name" value="HTHLACI"/>
</dbReference>
<dbReference type="InterPro" id="IPR028082">
    <property type="entry name" value="Peripla_BP_I"/>
</dbReference>
<dbReference type="SMART" id="SM00354">
    <property type="entry name" value="HTH_LACI"/>
    <property type="match status" value="1"/>
</dbReference>
<gene>
    <name evidence="6" type="ORF">ACFFIA_19880</name>
</gene>
<dbReference type="InterPro" id="IPR000843">
    <property type="entry name" value="HTH_LacI"/>
</dbReference>
<evidence type="ECO:0000259" key="5">
    <source>
        <dbReference type="PROSITE" id="PS50932"/>
    </source>
</evidence>
<dbReference type="EMBL" id="JBHLUH010000039">
    <property type="protein sequence ID" value="MFC0529924.1"/>
    <property type="molecule type" value="Genomic_DNA"/>
</dbReference>
<dbReference type="CDD" id="cd01392">
    <property type="entry name" value="HTH_LacI"/>
    <property type="match status" value="1"/>
</dbReference>
<dbReference type="Proteomes" id="UP001589867">
    <property type="component" value="Unassembled WGS sequence"/>
</dbReference>
<keyword evidence="2" id="KW-0805">Transcription regulation</keyword>
<proteinExistence type="predicted"/>
<evidence type="ECO:0000313" key="6">
    <source>
        <dbReference type="EMBL" id="MFC0529924.1"/>
    </source>
</evidence>
<keyword evidence="1" id="KW-0678">Repressor</keyword>
<dbReference type="CDD" id="cd06267">
    <property type="entry name" value="PBP1_LacI_sugar_binding-like"/>
    <property type="match status" value="1"/>
</dbReference>
<sequence length="331" mass="35657">MANIYDVAKAAGVSPATVSRVLNGARVSPDRAARVRAACAELGFRPNRVARGLRRQSSDVLGLIIADIENPFFTALARGVEDVARTAALSVVLCNADDDPEKEAAYLDVALAEHMAGVIISPASVTETDITQVLAKGIPVVAIDHSPESAQVDTVASDEERGAYAATCHLIEEGYRRIACITGPRESWAAVQRLRGFLRAHRECDPPRARPAVKYSDFRVRGGYRAMAELLDSAQPPDAVMVTNNLMAAGALEAMYDRDLRPPAIGVAAFGDAFWSHLVRPALTSVHQPAYEIGRAAAELVLRRRTSPDLDPQTVVLPTSLEIRDSSRRPS</sequence>
<dbReference type="RefSeq" id="WP_377252999.1">
    <property type="nucleotide sequence ID" value="NZ_JBHLUH010000039.1"/>
</dbReference>
<name>A0ABV6M5W0_9ACTN</name>
<dbReference type="Pfam" id="PF13377">
    <property type="entry name" value="Peripla_BP_3"/>
    <property type="match status" value="1"/>
</dbReference>
<evidence type="ECO:0000256" key="2">
    <source>
        <dbReference type="ARBA" id="ARBA00023015"/>
    </source>
</evidence>
<organism evidence="6 7">
    <name type="scientific">Phytohabitans kaempferiae</name>
    <dbReference type="NCBI Taxonomy" id="1620943"/>
    <lineage>
        <taxon>Bacteria</taxon>
        <taxon>Bacillati</taxon>
        <taxon>Actinomycetota</taxon>
        <taxon>Actinomycetes</taxon>
        <taxon>Micromonosporales</taxon>
        <taxon>Micromonosporaceae</taxon>
    </lineage>
</organism>
<dbReference type="SUPFAM" id="SSF53822">
    <property type="entry name" value="Periplasmic binding protein-like I"/>
    <property type="match status" value="1"/>
</dbReference>
<keyword evidence="3 6" id="KW-0238">DNA-binding</keyword>
<dbReference type="PROSITE" id="PS00356">
    <property type="entry name" value="HTH_LACI_1"/>
    <property type="match status" value="1"/>
</dbReference>
<evidence type="ECO:0000256" key="4">
    <source>
        <dbReference type="ARBA" id="ARBA00023163"/>
    </source>
</evidence>
<dbReference type="PANTHER" id="PTHR30146:SF148">
    <property type="entry name" value="HTH-TYPE TRANSCRIPTIONAL REPRESSOR PURR-RELATED"/>
    <property type="match status" value="1"/>
</dbReference>
<evidence type="ECO:0000256" key="3">
    <source>
        <dbReference type="ARBA" id="ARBA00023125"/>
    </source>
</evidence>
<comment type="caution">
    <text evidence="6">The sequence shown here is derived from an EMBL/GenBank/DDBJ whole genome shotgun (WGS) entry which is preliminary data.</text>
</comment>
<dbReference type="PROSITE" id="PS50932">
    <property type="entry name" value="HTH_LACI_2"/>
    <property type="match status" value="1"/>
</dbReference>
<dbReference type="InterPro" id="IPR010982">
    <property type="entry name" value="Lambda_DNA-bd_dom_sf"/>
</dbReference>
<dbReference type="Pfam" id="PF00356">
    <property type="entry name" value="LacI"/>
    <property type="match status" value="1"/>
</dbReference>